<proteinExistence type="predicted"/>
<gene>
    <name evidence="5" type="ORF">J41TS4_14690</name>
</gene>
<dbReference type="PROSITE" id="PS50234">
    <property type="entry name" value="VWFA"/>
    <property type="match status" value="1"/>
</dbReference>
<dbReference type="Pfam" id="PF00395">
    <property type="entry name" value="SLH"/>
    <property type="match status" value="3"/>
</dbReference>
<accession>A0A920CIK1</accession>
<feature type="domain" description="VWFA" evidence="3">
    <location>
        <begin position="71"/>
        <end position="299"/>
    </location>
</feature>
<comment type="caution">
    <text evidence="5">The sequence shown here is derived from an EMBL/GenBank/DDBJ whole genome shotgun (WGS) entry which is preliminary data.</text>
</comment>
<evidence type="ECO:0000256" key="2">
    <source>
        <dbReference type="SAM" id="MobiDB-lite"/>
    </source>
</evidence>
<reference evidence="5" key="1">
    <citation type="submission" date="2021-03" db="EMBL/GenBank/DDBJ databases">
        <title>Antimicrobial resistance genes in bacteria isolated from Japanese honey, and their potential for conferring macrolide and lincosamide resistance in the American foulbrood pathogen Paenibacillus larvae.</title>
        <authorList>
            <person name="Okamoto M."/>
            <person name="Kumagai M."/>
            <person name="Kanamori H."/>
            <person name="Takamatsu D."/>
        </authorList>
    </citation>
    <scope>NUCLEOTIDE SEQUENCE</scope>
    <source>
        <strain evidence="5">J41TS4</strain>
    </source>
</reference>
<keyword evidence="6" id="KW-1185">Reference proteome</keyword>
<evidence type="ECO:0000259" key="3">
    <source>
        <dbReference type="PROSITE" id="PS50234"/>
    </source>
</evidence>
<dbReference type="Gene3D" id="3.40.50.410">
    <property type="entry name" value="von Willebrand factor, type A domain"/>
    <property type="match status" value="1"/>
</dbReference>
<feature type="domain" description="SLH" evidence="4">
    <location>
        <begin position="1333"/>
        <end position="1400"/>
    </location>
</feature>
<dbReference type="PANTHER" id="PTHR43308:SF5">
    <property type="entry name" value="S-LAYER PROTEIN _ PEPTIDOGLYCAN ENDO-BETA-N-ACETYLGLUCOSAMINIDASE"/>
    <property type="match status" value="1"/>
</dbReference>
<evidence type="ECO:0008006" key="7">
    <source>
        <dbReference type="Google" id="ProtNLM"/>
    </source>
</evidence>
<dbReference type="SUPFAM" id="SSF53300">
    <property type="entry name" value="vWA-like"/>
    <property type="match status" value="1"/>
</dbReference>
<evidence type="ECO:0000313" key="5">
    <source>
        <dbReference type="EMBL" id="GIO41711.1"/>
    </source>
</evidence>
<feature type="region of interest" description="Disordered" evidence="2">
    <location>
        <begin position="1313"/>
        <end position="1343"/>
    </location>
</feature>
<evidence type="ECO:0000313" key="6">
    <source>
        <dbReference type="Proteomes" id="UP000678895"/>
    </source>
</evidence>
<dbReference type="InterPro" id="IPR001119">
    <property type="entry name" value="SLH_dom"/>
</dbReference>
<dbReference type="Proteomes" id="UP000678895">
    <property type="component" value="Unassembled WGS sequence"/>
</dbReference>
<dbReference type="EMBL" id="BORS01000004">
    <property type="protein sequence ID" value="GIO41711.1"/>
    <property type="molecule type" value="Genomic_DNA"/>
</dbReference>
<dbReference type="Gene3D" id="3.10.20.320">
    <property type="entry name" value="Putative peptidoglycan bound protein (lpxtg motif)"/>
    <property type="match status" value="10"/>
</dbReference>
<dbReference type="Pfam" id="PF21426">
    <property type="entry name" value="GBS104-like_Ig"/>
    <property type="match status" value="1"/>
</dbReference>
<dbReference type="Pfam" id="PF06458">
    <property type="entry name" value="MucBP"/>
    <property type="match status" value="10"/>
</dbReference>
<feature type="domain" description="SLH" evidence="4">
    <location>
        <begin position="1459"/>
        <end position="1522"/>
    </location>
</feature>
<dbReference type="InterPro" id="IPR002035">
    <property type="entry name" value="VWF_A"/>
</dbReference>
<dbReference type="RefSeq" id="WP_301626066.1">
    <property type="nucleotide sequence ID" value="NZ_BORS01000004.1"/>
</dbReference>
<organism evidence="5 6">
    <name type="scientific">Paenibacillus apis</name>
    <dbReference type="NCBI Taxonomy" id="1792174"/>
    <lineage>
        <taxon>Bacteria</taxon>
        <taxon>Bacillati</taxon>
        <taxon>Bacillota</taxon>
        <taxon>Bacilli</taxon>
        <taxon>Bacillales</taxon>
        <taxon>Paenibacillaceae</taxon>
        <taxon>Paenibacillus</taxon>
    </lineage>
</organism>
<dbReference type="SMART" id="SM00327">
    <property type="entry name" value="VWA"/>
    <property type="match status" value="1"/>
</dbReference>
<evidence type="ECO:0000259" key="4">
    <source>
        <dbReference type="PROSITE" id="PS51272"/>
    </source>
</evidence>
<dbReference type="InterPro" id="IPR049319">
    <property type="entry name" value="GBS104-like_Ig"/>
</dbReference>
<sequence>MKRGLKIVVSWLCLFSLFVGPLSVFGAGTGEISWPNPGATQLTKTAEPTGKSGEWEITLKVEGKNIQSSSDVVLVIDKSGSMDNGWWWEDGKIDKAKEAAKKFVDNLLLSGSNNRVAVVDFNKSSSLVSGFKGPAQKTALKNAIDDIEADGGTNIQSGLKNARDLLGSSSAQNKIIVVLSDGEPTYSFKGTQATSYSWSNNSYGYALTAFNYNETLGSGSNFNISNYNVNGYSVKDNGIGTISEAKLAKDAGYKIYSVGLDVSNNSNAIKVLKDVQSEGYYSANSQELNTIFQQMASQITYAAQNAKVIDPMGEMFNLKKQGAVVSPTDYTASQGTVTWNATTETFTWDIGNIAEGTPATLTYTVVMDQSKNPVSNELYPTNGTTTLTYTDVNNKNVSKDFEVPKVSVGNGSILIKGYLVNEAGNPINAEGVEVEGPAFAEPLYSEYYKDQSGKEAFPVGTTHSIAAKTVEGYLYQVGGSPKSVTLTVTNPTPTVWFGYTVATETSVQVKYLEQGTEKELRTATTVPGVVGQTLKLTAEVIDGYTVVGTGEENYSFTGSANQEFVFYYTANEQTVTVKYIDRESGNEIAAATSESGVTGSTVTLEAKEVDGYTPDNSTYEYTFLPEGNEYTFYYNAAEQSVEVKYLEQGTEKELHPATTEQGVTGQTLELTAKDIPGYTPVEPSYSYKLGTTNAPHVFYYTANEQSVTVKYIDRESGDEIAAATSESGVTGSTVTLEAKEVDGYTPDNSTYEYTFLPEGNEYTFYYNAAEQSVEVKYLEQGTEKELHPATTEQGVTGQTLELTAKDIPGYTPVEPSYSYKLGTTNAPHVFYYTANEQTVTVKYIDRESGNEIAAATSESGVTGGKVTLEAKEVPGYTPDNSTYEYTFLPEGNEYTFYYNAAEQSVEVKYLEQGTEKELHPATTEQGVTGQTLELTAKDIPGYTPVEPSYSYKLGTTNAPHVFYYTANEQSVTVKYVDRASGEEIAEATSESGVTDGKVTLEAKVVEGYTAEVASYEYTFLPEGNTYTFYYNAAGQSVEVKYLEQGTEKELHPATTEQGVTGQTLELTAKSIPGYTPVEPSYSYKLGTTNAPHVFYYTANPVVTVTVAVYHLDIDTGEEIAAPSVLDGIGGQTFEYTPQPITVTDGTYTYYPKKPVYSIDLTFEPEQRLDVYYEKGDPANAVTLTVIYLDETTGAELGRDDFIRSAGTSVAITAKDFTGYTPRKSSDVINLTDEPSQTYTFYYTKDAPAQKTLTIKYLLNGTTTQLANPTTDSGTSGETKTYSAIGISGYTPVQSTKNYTFSDEDGQELIFYYTRNSSSGPSNPSPSPSPSPSSSVTPLPAVPPLPPLPAVPPVLDRENHYDYINGYPDGSVKPLNNITREEVAAIFYRLMNDESRSAYLTTTNSFSDVGATRWSNKHISTMENAGIITGYLDGTFKPGQYITRSEFAAIASRFDQLDERVNDMFSDITGHWAEKYIVSAANKGWIKGYVDGTFKPDQYITRAEAAAFINGVLNRKVNHEGIHEDAKEWPDNIAGKWYYYDILEATNHHEYTREEDSDAEVWEEVLPNRVYP</sequence>
<evidence type="ECO:0000256" key="1">
    <source>
        <dbReference type="ARBA" id="ARBA00022737"/>
    </source>
</evidence>
<dbReference type="InterPro" id="IPR051465">
    <property type="entry name" value="Cell_Envelope_Struct_Comp"/>
</dbReference>
<dbReference type="PANTHER" id="PTHR43308">
    <property type="entry name" value="OUTER MEMBRANE PROTEIN ALPHA-RELATED"/>
    <property type="match status" value="1"/>
</dbReference>
<dbReference type="InterPro" id="IPR036465">
    <property type="entry name" value="vWFA_dom_sf"/>
</dbReference>
<protein>
    <recommendedName>
        <fullName evidence="7">VWA domain-containing protein</fullName>
    </recommendedName>
</protein>
<dbReference type="PROSITE" id="PS51272">
    <property type="entry name" value="SLH"/>
    <property type="match status" value="3"/>
</dbReference>
<feature type="domain" description="SLH" evidence="4">
    <location>
        <begin position="1401"/>
        <end position="1458"/>
    </location>
</feature>
<dbReference type="CDD" id="cd00198">
    <property type="entry name" value="vWFA"/>
    <property type="match status" value="1"/>
</dbReference>
<dbReference type="InterPro" id="IPR009459">
    <property type="entry name" value="MucBP_dom"/>
</dbReference>
<keyword evidence="1" id="KW-0677">Repeat</keyword>
<name>A0A920CIK1_9BACL</name>
<dbReference type="Pfam" id="PF13519">
    <property type="entry name" value="VWA_2"/>
    <property type="match status" value="1"/>
</dbReference>